<dbReference type="Gene3D" id="3.90.930.1">
    <property type="match status" value="1"/>
</dbReference>
<accession>A0A9X2SA35</accession>
<keyword evidence="2" id="KW-1185">Reference proteome</keyword>
<dbReference type="SUPFAM" id="SSF82185">
    <property type="entry name" value="Histone H3 K4-specific methyltransferase SET7/9 N-terminal domain"/>
    <property type="match status" value="1"/>
</dbReference>
<dbReference type="Proteomes" id="UP001141950">
    <property type="component" value="Unassembled WGS sequence"/>
</dbReference>
<dbReference type="InterPro" id="IPR011652">
    <property type="entry name" value="MORN_2"/>
</dbReference>
<gene>
    <name evidence="1" type="ORF">NQZ67_05790</name>
</gene>
<comment type="caution">
    <text evidence="1">The sequence shown here is derived from an EMBL/GenBank/DDBJ whole genome shotgun (WGS) entry which is preliminary data.</text>
</comment>
<sequence length="114" mass="13126">MEEGGTAVIGLLYEKYPNGTLAYYSYYENGIPHGVTVEFYRDGKVKEHKYMENGTIAGKSISWHENGNIKAIAENKYGFKVHYREWDENGSLIKEKQEPTAFEQEMITKYDSKA</sequence>
<name>A0A9X2SA35_9BACL</name>
<dbReference type="Pfam" id="PF07661">
    <property type="entry name" value="MORN_2"/>
    <property type="match status" value="2"/>
</dbReference>
<dbReference type="AlphaFoldDB" id="A0A9X2SA35"/>
<evidence type="ECO:0000313" key="1">
    <source>
        <dbReference type="EMBL" id="MCR2803392.1"/>
    </source>
</evidence>
<evidence type="ECO:0000313" key="2">
    <source>
        <dbReference type="Proteomes" id="UP001141950"/>
    </source>
</evidence>
<dbReference type="EMBL" id="JANIPJ010000003">
    <property type="protein sequence ID" value="MCR2803392.1"/>
    <property type="molecule type" value="Genomic_DNA"/>
</dbReference>
<protein>
    <recommendedName>
        <fullName evidence="3">Toxin-antitoxin system YwqK family antitoxin</fullName>
    </recommendedName>
</protein>
<organism evidence="1 2">
    <name type="scientific">Paenibacillus soyae</name>
    <dbReference type="NCBI Taxonomy" id="2969249"/>
    <lineage>
        <taxon>Bacteria</taxon>
        <taxon>Bacillati</taxon>
        <taxon>Bacillota</taxon>
        <taxon>Bacilli</taxon>
        <taxon>Bacillales</taxon>
        <taxon>Paenibacillaceae</taxon>
        <taxon>Paenibacillus</taxon>
    </lineage>
</organism>
<evidence type="ECO:0008006" key="3">
    <source>
        <dbReference type="Google" id="ProtNLM"/>
    </source>
</evidence>
<proteinExistence type="predicted"/>
<reference evidence="1" key="1">
    <citation type="submission" date="2022-08" db="EMBL/GenBank/DDBJ databases">
        <title>The genomic sequence of strain Paenibacillus sp. SCIV0701.</title>
        <authorList>
            <person name="Zhao H."/>
        </authorList>
    </citation>
    <scope>NUCLEOTIDE SEQUENCE</scope>
    <source>
        <strain evidence="1">SCIV0701</strain>
    </source>
</reference>
<dbReference type="RefSeq" id="WP_257443632.1">
    <property type="nucleotide sequence ID" value="NZ_JANIPJ010000003.1"/>
</dbReference>